<reference evidence="1 2" key="1">
    <citation type="submission" date="2020-08" db="EMBL/GenBank/DDBJ databases">
        <title>Sequencing the genomes of 1000 actinobacteria strains.</title>
        <authorList>
            <person name="Klenk H.-P."/>
        </authorList>
    </citation>
    <scope>NUCLEOTIDE SEQUENCE [LARGE SCALE GENOMIC DNA]</scope>
    <source>
        <strain evidence="1 2">DSM 102122</strain>
    </source>
</reference>
<sequence length="218" mass="22850">MAESGGRLRRVVRGASRQHLTLAGSAAGAVALTVLVAGGFDPTEKTAAEVAPLAEGDTVDVGPFIVTIERMRVVDELPGVSEGDDETRVLAVVATVEATGTKTQYGYLLNESVTLDGMPGVPSYEVPGRTRDPEETVSAEGAYVMADGSVLDAIQPGLEYEVALVWEQDARADVPAEARLVLVGHTLRQSSIDHTDEWLDPLPIAAGDLAVSEPEGDS</sequence>
<protein>
    <submittedName>
        <fullName evidence="1">Uncharacterized protein</fullName>
    </submittedName>
</protein>
<gene>
    <name evidence="1" type="ORF">HD601_004640</name>
</gene>
<name>A0A7W9GU19_9ACTN</name>
<dbReference type="EMBL" id="JACHMM010000001">
    <property type="protein sequence ID" value="MBB5790065.1"/>
    <property type="molecule type" value="Genomic_DNA"/>
</dbReference>
<evidence type="ECO:0000313" key="1">
    <source>
        <dbReference type="EMBL" id="MBB5790065.1"/>
    </source>
</evidence>
<accession>A0A7W9GU19</accession>
<keyword evidence="2" id="KW-1185">Reference proteome</keyword>
<evidence type="ECO:0000313" key="2">
    <source>
        <dbReference type="Proteomes" id="UP000542813"/>
    </source>
</evidence>
<dbReference type="RefSeq" id="WP_184825845.1">
    <property type="nucleotide sequence ID" value="NZ_JACHMM010000001.1"/>
</dbReference>
<dbReference type="Proteomes" id="UP000542813">
    <property type="component" value="Unassembled WGS sequence"/>
</dbReference>
<comment type="caution">
    <text evidence="1">The sequence shown here is derived from an EMBL/GenBank/DDBJ whole genome shotgun (WGS) entry which is preliminary data.</text>
</comment>
<proteinExistence type="predicted"/>
<organism evidence="1 2">
    <name type="scientific">Jiangella mangrovi</name>
    <dbReference type="NCBI Taxonomy" id="1524084"/>
    <lineage>
        <taxon>Bacteria</taxon>
        <taxon>Bacillati</taxon>
        <taxon>Actinomycetota</taxon>
        <taxon>Actinomycetes</taxon>
        <taxon>Jiangellales</taxon>
        <taxon>Jiangellaceae</taxon>
        <taxon>Jiangella</taxon>
    </lineage>
</organism>
<dbReference type="AlphaFoldDB" id="A0A7W9GU19"/>